<sequence>MKYSYFPTGVCSRQINLELDDNGKITSCEFVGGCSGNTQGICMLVKGMDAKDAIDRLKGIDCRGRGTSCPDQLSKALVEALKLI</sequence>
<accession>A0A2N0UMP5</accession>
<comment type="similarity">
    <text evidence="1">Belongs to the ribonucleoside diphosphate reductase class-2 family.</text>
</comment>
<dbReference type="Proteomes" id="UP000233425">
    <property type="component" value="Unassembled WGS sequence"/>
</dbReference>
<dbReference type="RefSeq" id="WP_101029303.1">
    <property type="nucleotide sequence ID" value="NZ_CABMMZ010000063.1"/>
</dbReference>
<keyword evidence="3" id="KW-0237">DNA synthesis</keyword>
<evidence type="ECO:0000256" key="3">
    <source>
        <dbReference type="ARBA" id="ARBA00022634"/>
    </source>
</evidence>
<dbReference type="GO" id="GO:0000166">
    <property type="term" value="F:nucleotide binding"/>
    <property type="evidence" value="ECO:0007669"/>
    <property type="project" value="UniProtKB-KW"/>
</dbReference>
<evidence type="ECO:0000259" key="6">
    <source>
        <dbReference type="Pfam" id="PF12637"/>
    </source>
</evidence>
<reference evidence="7" key="1">
    <citation type="journal article" date="2018" name="Environ. Microbiol.">
        <title>Sporulation capability and amylosome conservation among diverse human colonic and rumen isolates of the keystone starch-degrader Ruminococcus bromii.</title>
        <authorList>
            <person name="Mukhopadhya I."/>
            <person name="Morais S."/>
            <person name="Laverde-Gomez J."/>
            <person name="Sheridan P.O."/>
            <person name="Walker A.W."/>
            <person name="Kelly W."/>
            <person name="Klieve A.V."/>
            <person name="Ouwerkerk D."/>
            <person name="Duncan S.H."/>
            <person name="Louis P."/>
            <person name="Koropatkin N."/>
            <person name="Cockburn D."/>
            <person name="Kibler R."/>
            <person name="Cooper P.J."/>
            <person name="Sandoval C."/>
            <person name="Crost E."/>
            <person name="Juge N."/>
            <person name="Bayer E.A."/>
            <person name="Flint H.J."/>
        </authorList>
    </citation>
    <scope>NUCLEOTIDE SEQUENCE [LARGE SCALE GENOMIC DNA]</scope>
    <source>
        <strain evidence="7">ATCC 27255</strain>
    </source>
</reference>
<keyword evidence="4" id="KW-0547">Nucleotide-binding</keyword>
<comment type="catalytic activity">
    <reaction evidence="5">
        <text>a 2'-deoxyribonucleoside 5'-diphosphate + [thioredoxin]-disulfide + H2O = a ribonucleoside 5'-diphosphate + [thioredoxin]-dithiol</text>
        <dbReference type="Rhea" id="RHEA:23252"/>
        <dbReference type="Rhea" id="RHEA-COMP:10698"/>
        <dbReference type="Rhea" id="RHEA-COMP:10700"/>
        <dbReference type="ChEBI" id="CHEBI:15377"/>
        <dbReference type="ChEBI" id="CHEBI:29950"/>
        <dbReference type="ChEBI" id="CHEBI:50058"/>
        <dbReference type="ChEBI" id="CHEBI:57930"/>
        <dbReference type="ChEBI" id="CHEBI:73316"/>
        <dbReference type="EC" id="1.17.4.1"/>
    </reaction>
</comment>
<dbReference type="NCBIfam" id="TIGR03905">
    <property type="entry name" value="TIGR03905_4_Cys"/>
    <property type="match status" value="1"/>
</dbReference>
<comment type="caution">
    <text evidence="7">The sequence shown here is derived from an EMBL/GenBank/DDBJ whole genome shotgun (WGS) entry which is preliminary data.</text>
</comment>
<evidence type="ECO:0000313" key="8">
    <source>
        <dbReference type="Proteomes" id="UP000233425"/>
    </source>
</evidence>
<gene>
    <name evidence="7" type="ORF">RBATCC27255_01320</name>
</gene>
<proteinExistence type="inferred from homology"/>
<dbReference type="InterPro" id="IPR024434">
    <property type="entry name" value="TSCPD_dom"/>
</dbReference>
<evidence type="ECO:0000256" key="2">
    <source>
        <dbReference type="ARBA" id="ARBA00012274"/>
    </source>
</evidence>
<organism evidence="7 8">
    <name type="scientific">Ruminococcus bromii</name>
    <dbReference type="NCBI Taxonomy" id="40518"/>
    <lineage>
        <taxon>Bacteria</taxon>
        <taxon>Bacillati</taxon>
        <taxon>Bacillota</taxon>
        <taxon>Clostridia</taxon>
        <taxon>Eubacteriales</taxon>
        <taxon>Oscillospiraceae</taxon>
        <taxon>Ruminococcus</taxon>
    </lineage>
</organism>
<evidence type="ECO:0000256" key="5">
    <source>
        <dbReference type="ARBA" id="ARBA00047754"/>
    </source>
</evidence>
<dbReference type="AlphaFoldDB" id="A0A2N0UMP5"/>
<keyword evidence="8" id="KW-1185">Reference proteome</keyword>
<dbReference type="EMBL" id="NNSR01000063">
    <property type="protein sequence ID" value="PKD28266.1"/>
    <property type="molecule type" value="Genomic_DNA"/>
</dbReference>
<feature type="domain" description="TSCPD" evidence="6">
    <location>
        <begin position="4"/>
        <end position="80"/>
    </location>
</feature>
<dbReference type="EC" id="1.17.4.1" evidence="2"/>
<evidence type="ECO:0000313" key="7">
    <source>
        <dbReference type="EMBL" id="PKD28266.1"/>
    </source>
</evidence>
<name>A0A2N0UMP5_9FIRM</name>
<dbReference type="GO" id="GO:0071897">
    <property type="term" value="P:DNA biosynthetic process"/>
    <property type="evidence" value="ECO:0007669"/>
    <property type="project" value="UniProtKB-KW"/>
</dbReference>
<dbReference type="GO" id="GO:0004748">
    <property type="term" value="F:ribonucleoside-diphosphate reductase activity, thioredoxin disulfide as acceptor"/>
    <property type="evidence" value="ECO:0007669"/>
    <property type="project" value="UniProtKB-EC"/>
</dbReference>
<evidence type="ECO:0000256" key="4">
    <source>
        <dbReference type="ARBA" id="ARBA00022741"/>
    </source>
</evidence>
<evidence type="ECO:0000256" key="1">
    <source>
        <dbReference type="ARBA" id="ARBA00007405"/>
    </source>
</evidence>
<dbReference type="Pfam" id="PF12637">
    <property type="entry name" value="TSCPD"/>
    <property type="match status" value="1"/>
</dbReference>
<dbReference type="InterPro" id="IPR023806">
    <property type="entry name" value="CHP03905"/>
</dbReference>
<protein>
    <recommendedName>
        <fullName evidence="2">ribonucleoside-diphosphate reductase</fullName>
        <ecNumber evidence="2">1.17.4.1</ecNumber>
    </recommendedName>
</protein>